<comment type="caution">
    <text evidence="2">The sequence shown here is derived from an EMBL/GenBank/DDBJ whole genome shotgun (WGS) entry which is preliminary data.</text>
</comment>
<sequence>MMNTVKISLKDSIIGAVINAVINYFVASHAFADKLHVPMSLDMISTTEVSVWGQAVSLSFGLGAILSFITAKLFSSHTMKQSPHLKPQISSVKLKSLLSISLNNTMFLFGWFVALAILWTRYFGVVLVPVVAASAIVAIMAFVVTMIVEQRTKTNLVQRWESAVNTNN</sequence>
<feature type="transmembrane region" description="Helical" evidence="1">
    <location>
        <begin position="96"/>
        <end position="119"/>
    </location>
</feature>
<protein>
    <submittedName>
        <fullName evidence="2">Permease</fullName>
    </submittedName>
</protein>
<feature type="transmembrane region" description="Helical" evidence="1">
    <location>
        <begin position="125"/>
        <end position="148"/>
    </location>
</feature>
<evidence type="ECO:0000313" key="2">
    <source>
        <dbReference type="EMBL" id="PSV07593.1"/>
    </source>
</evidence>
<feature type="transmembrane region" description="Helical" evidence="1">
    <location>
        <begin position="52"/>
        <end position="75"/>
    </location>
</feature>
<reference evidence="2 3" key="1">
    <citation type="submission" date="2018-03" db="EMBL/GenBank/DDBJ databases">
        <title>Whole genome sequencing of Histamine producing bacteria.</title>
        <authorList>
            <person name="Butler K."/>
        </authorList>
    </citation>
    <scope>NUCLEOTIDE SEQUENCE [LARGE SCALE GENOMIC DNA]</scope>
    <source>
        <strain evidence="2 3">Res.4.1</strain>
    </source>
</reference>
<proteinExistence type="predicted"/>
<keyword evidence="1" id="KW-0812">Transmembrane</keyword>
<gene>
    <name evidence="2" type="ORF">C0W93_19500</name>
</gene>
<organism evidence="2 3">
    <name type="scientific">Photobacterium leiognathi subsp. mandapamensis</name>
    <name type="common">Photobacterium mandapamensis</name>
    <dbReference type="NCBI Taxonomy" id="48408"/>
    <lineage>
        <taxon>Bacteria</taxon>
        <taxon>Pseudomonadati</taxon>
        <taxon>Pseudomonadota</taxon>
        <taxon>Gammaproteobacteria</taxon>
        <taxon>Vibrionales</taxon>
        <taxon>Vibrionaceae</taxon>
        <taxon>Photobacterium</taxon>
    </lineage>
</organism>
<feature type="transmembrane region" description="Helical" evidence="1">
    <location>
        <begin position="12"/>
        <end position="32"/>
    </location>
</feature>
<evidence type="ECO:0000256" key="1">
    <source>
        <dbReference type="SAM" id="Phobius"/>
    </source>
</evidence>
<keyword evidence="1" id="KW-0472">Membrane</keyword>
<keyword evidence="1" id="KW-1133">Transmembrane helix</keyword>
<dbReference type="EMBL" id="PYNS01000032">
    <property type="protein sequence ID" value="PSV07593.1"/>
    <property type="molecule type" value="Genomic_DNA"/>
</dbReference>
<evidence type="ECO:0000313" key="3">
    <source>
        <dbReference type="Proteomes" id="UP000240530"/>
    </source>
</evidence>
<name>A0A2T3KQ82_PHOLD</name>
<dbReference type="Proteomes" id="UP000240530">
    <property type="component" value="Unassembled WGS sequence"/>
</dbReference>
<dbReference type="AlphaFoldDB" id="A0A2T3KQ82"/>
<accession>A0A2T3KQ82</accession>